<organism evidence="1 2">
    <name type="scientific">Weissella viridescens</name>
    <name type="common">Lactobacillus viridescens</name>
    <dbReference type="NCBI Taxonomy" id="1629"/>
    <lineage>
        <taxon>Bacteria</taxon>
        <taxon>Bacillati</taxon>
        <taxon>Bacillota</taxon>
        <taxon>Bacilli</taxon>
        <taxon>Lactobacillales</taxon>
        <taxon>Lactobacillaceae</taxon>
        <taxon>Weissella</taxon>
    </lineage>
</organism>
<name>A0A0R2H9J0_WEIVI</name>
<comment type="caution">
    <text evidence="1">The sequence shown here is derived from an EMBL/GenBank/DDBJ whole genome shotgun (WGS) entry which is preliminary data.</text>
</comment>
<evidence type="ECO:0000313" key="1">
    <source>
        <dbReference type="EMBL" id="KRN47205.1"/>
    </source>
</evidence>
<gene>
    <name evidence="1" type="ORF">IV50_GL000479</name>
</gene>
<protein>
    <submittedName>
        <fullName evidence="1">Uncharacterized protein</fullName>
    </submittedName>
</protein>
<dbReference type="EMBL" id="JQBM01000001">
    <property type="protein sequence ID" value="KRN47205.1"/>
    <property type="molecule type" value="Genomic_DNA"/>
</dbReference>
<sequence length="55" mass="6640">MTALNIFENHLMLSYCLSKIKLQKIVDSTQKQIKRQPFKKHYNDISFNHNYNKII</sequence>
<keyword evidence="2" id="KW-1185">Reference proteome</keyword>
<reference evidence="1 2" key="1">
    <citation type="journal article" date="2015" name="Genome Announc.">
        <title>Expanding the biotechnology potential of lactobacilli through comparative genomics of 213 strains and associated genera.</title>
        <authorList>
            <person name="Sun Z."/>
            <person name="Harris H.M."/>
            <person name="McCann A."/>
            <person name="Guo C."/>
            <person name="Argimon S."/>
            <person name="Zhang W."/>
            <person name="Yang X."/>
            <person name="Jeffery I.B."/>
            <person name="Cooney J.C."/>
            <person name="Kagawa T.F."/>
            <person name="Liu W."/>
            <person name="Song Y."/>
            <person name="Salvetti E."/>
            <person name="Wrobel A."/>
            <person name="Rasinkangas P."/>
            <person name="Parkhill J."/>
            <person name="Rea M.C."/>
            <person name="O'Sullivan O."/>
            <person name="Ritari J."/>
            <person name="Douillard F.P."/>
            <person name="Paul Ross R."/>
            <person name="Yang R."/>
            <person name="Briner A.E."/>
            <person name="Felis G.E."/>
            <person name="de Vos W.M."/>
            <person name="Barrangou R."/>
            <person name="Klaenhammer T.R."/>
            <person name="Caufield P.W."/>
            <person name="Cui Y."/>
            <person name="Zhang H."/>
            <person name="O'Toole P.W."/>
        </authorList>
    </citation>
    <scope>NUCLEOTIDE SEQUENCE [LARGE SCALE GENOMIC DNA]</scope>
    <source>
        <strain evidence="1 2">DSM 20410</strain>
    </source>
</reference>
<dbReference type="Proteomes" id="UP000051992">
    <property type="component" value="Unassembled WGS sequence"/>
</dbReference>
<proteinExistence type="predicted"/>
<dbReference type="AlphaFoldDB" id="A0A0R2H9J0"/>
<evidence type="ECO:0000313" key="2">
    <source>
        <dbReference type="Proteomes" id="UP000051992"/>
    </source>
</evidence>
<accession>A0A0R2H9J0</accession>